<dbReference type="EC" id="2.4.-.-" evidence="3"/>
<proteinExistence type="predicted"/>
<gene>
    <name evidence="3" type="ORF">RFM51_06140</name>
</gene>
<organism evidence="3 4">
    <name type="scientific">Mesorhizobium australafricanum</name>
    <dbReference type="NCBI Taxonomy" id="3072311"/>
    <lineage>
        <taxon>Bacteria</taxon>
        <taxon>Pseudomonadati</taxon>
        <taxon>Pseudomonadota</taxon>
        <taxon>Alphaproteobacteria</taxon>
        <taxon>Hyphomicrobiales</taxon>
        <taxon>Phyllobacteriaceae</taxon>
        <taxon>Mesorhizobium</taxon>
    </lineage>
</organism>
<protein>
    <submittedName>
        <fullName evidence="3">Glycosyltransferase</fullName>
        <ecNumber evidence="3">2.4.-.-</ecNumber>
    </submittedName>
</protein>
<dbReference type="GO" id="GO:0016757">
    <property type="term" value="F:glycosyltransferase activity"/>
    <property type="evidence" value="ECO:0007669"/>
    <property type="project" value="UniProtKB-KW"/>
</dbReference>
<feature type="domain" description="Glycosyltransferase 2-like" evidence="1">
    <location>
        <begin position="6"/>
        <end position="136"/>
    </location>
</feature>
<dbReference type="Gene3D" id="3.40.50.2000">
    <property type="entry name" value="Glycogen Phosphorylase B"/>
    <property type="match status" value="2"/>
</dbReference>
<evidence type="ECO:0000313" key="3">
    <source>
        <dbReference type="EMBL" id="MDX8439166.1"/>
    </source>
</evidence>
<dbReference type="Gene3D" id="3.90.550.10">
    <property type="entry name" value="Spore Coat Polysaccharide Biosynthesis Protein SpsA, Chain A"/>
    <property type="match status" value="1"/>
</dbReference>
<name>A0ABU4WT03_9HYPH</name>
<keyword evidence="3" id="KW-0808">Transferase</keyword>
<evidence type="ECO:0000313" key="4">
    <source>
        <dbReference type="Proteomes" id="UP001272097"/>
    </source>
</evidence>
<feature type="domain" description="Glycosyltransferase subfamily 4-like N-terminal" evidence="2">
    <location>
        <begin position="368"/>
        <end position="509"/>
    </location>
</feature>
<keyword evidence="3" id="KW-0328">Glycosyltransferase</keyword>
<dbReference type="SUPFAM" id="SSF53448">
    <property type="entry name" value="Nucleotide-diphospho-sugar transferases"/>
    <property type="match status" value="1"/>
</dbReference>
<dbReference type="SUPFAM" id="SSF53756">
    <property type="entry name" value="UDP-Glycosyltransferase/glycogen phosphorylase"/>
    <property type="match status" value="1"/>
</dbReference>
<dbReference type="PANTHER" id="PTHR43685">
    <property type="entry name" value="GLYCOSYLTRANSFERASE"/>
    <property type="match status" value="1"/>
</dbReference>
<dbReference type="InterPro" id="IPR050834">
    <property type="entry name" value="Glycosyltransf_2"/>
</dbReference>
<dbReference type="CDD" id="cd00761">
    <property type="entry name" value="Glyco_tranf_GTA_type"/>
    <property type="match status" value="1"/>
</dbReference>
<reference evidence="3 4" key="1">
    <citation type="submission" date="2023-08" db="EMBL/GenBank/DDBJ databases">
        <title>Implementing the SeqCode for naming new Mesorhizobium species isolated from Vachellia karroo root nodules.</title>
        <authorList>
            <person name="Van Lill M."/>
        </authorList>
    </citation>
    <scope>NUCLEOTIDE SEQUENCE [LARGE SCALE GENOMIC DNA]</scope>
    <source>
        <strain evidence="3 4">VK3E</strain>
    </source>
</reference>
<dbReference type="PANTHER" id="PTHR43685:SF2">
    <property type="entry name" value="GLYCOSYLTRANSFERASE 2-LIKE DOMAIN-CONTAINING PROTEIN"/>
    <property type="match status" value="1"/>
</dbReference>
<evidence type="ECO:0000259" key="2">
    <source>
        <dbReference type="Pfam" id="PF13439"/>
    </source>
</evidence>
<dbReference type="Pfam" id="PF13439">
    <property type="entry name" value="Glyco_transf_4"/>
    <property type="match status" value="1"/>
</dbReference>
<dbReference type="Pfam" id="PF00535">
    <property type="entry name" value="Glycos_transf_2"/>
    <property type="match status" value="1"/>
</dbReference>
<accession>A0ABU4WT03</accession>
<evidence type="ECO:0000259" key="1">
    <source>
        <dbReference type="Pfam" id="PF00535"/>
    </source>
</evidence>
<dbReference type="Pfam" id="PF13692">
    <property type="entry name" value="Glyco_trans_1_4"/>
    <property type="match status" value="1"/>
</dbReference>
<dbReference type="InterPro" id="IPR001173">
    <property type="entry name" value="Glyco_trans_2-like"/>
</dbReference>
<dbReference type="EMBL" id="JAVIIS010000006">
    <property type="protein sequence ID" value="MDX8439166.1"/>
    <property type="molecule type" value="Genomic_DNA"/>
</dbReference>
<dbReference type="Proteomes" id="UP001272097">
    <property type="component" value="Unassembled WGS sequence"/>
</dbReference>
<sequence>MAADITVIIPARNAAATIGAALASLVPDRSLIREILVIDDGSSDRTVAVAVECAQRHGLPMEAVSVRLDSAGAARNVGIERASGASIFFLDADDQVMPGSLSLLRAALERQSGAGLAIGASIRRTKDRPDKLKTPDGYSPDKRQNTRRYLRNELWPIAMGSALVAKWAAAHIRFPEAIHLDEDTCYWTALLARADAVTIEAPVLVYHHDEERMARRFITAPRGTFLAIARELDRLATAGVERDALQWRKAWIAQRIARQLIKHRMFADAAGMMRAVRAHKELGGSPKALQYRARIHIGRLTGIGAGASPTTHPAMPQRTLIICHDPPFPPTSGADLRNFGNAVAAAAFGPVCLASVAPWNGDAQPVDHDIHVTALTTDSQRQAASLGWRRIKGEARIPRPALTRLKTLVRDFRPDTIVVEGVALFKLLGPSRPLVRQLILDMHNVESDLADQLPRKSIWRPRFSGVRDLERRAAAICDRIWVCSTSDRERLRTLLSKPVPIDVVPNGIPRAEGIPTVLPQPAVSDGFPVILLVGHLGYEPNIDAAERLARTILPRIRARLPAAKLVLAGRSPKPPVRALAGLDGVGLVDSPDDVRPLLASAHLCVIPLAMGGGTRIKILEAMAWGIPVIASPLAVEGLDLTADEEVLLADSDEGLADMAVGLCSDRARMMRLRARAHDVVWGRFGPRAIRDAVRRGLGRNDAGS</sequence>
<keyword evidence="4" id="KW-1185">Reference proteome</keyword>
<dbReference type="InterPro" id="IPR028098">
    <property type="entry name" value="Glyco_trans_4-like_N"/>
</dbReference>
<dbReference type="RefSeq" id="WP_320213061.1">
    <property type="nucleotide sequence ID" value="NZ_JAVIIS010000006.1"/>
</dbReference>
<dbReference type="InterPro" id="IPR029044">
    <property type="entry name" value="Nucleotide-diphossugar_trans"/>
</dbReference>
<dbReference type="CDD" id="cd03801">
    <property type="entry name" value="GT4_PimA-like"/>
    <property type="match status" value="1"/>
</dbReference>
<comment type="caution">
    <text evidence="3">The sequence shown here is derived from an EMBL/GenBank/DDBJ whole genome shotgun (WGS) entry which is preliminary data.</text>
</comment>